<organism evidence="2 3">
    <name type="scientific">Tumidithrix elongata BACA0141</name>
    <dbReference type="NCBI Taxonomy" id="2716417"/>
    <lineage>
        <taxon>Bacteria</taxon>
        <taxon>Bacillati</taxon>
        <taxon>Cyanobacteriota</taxon>
        <taxon>Cyanophyceae</taxon>
        <taxon>Pseudanabaenales</taxon>
        <taxon>Pseudanabaenaceae</taxon>
        <taxon>Tumidithrix</taxon>
        <taxon>Tumidithrix elongata</taxon>
    </lineage>
</organism>
<dbReference type="PANTHER" id="PTHR40279:SF3">
    <property type="entry name" value="4-AMINOBENZOATE SYNTHASE"/>
    <property type="match status" value="1"/>
</dbReference>
<keyword evidence="3" id="KW-1185">Reference proteome</keyword>
<name>A0AAW9PTM3_9CYAN</name>
<proteinExistence type="predicted"/>
<dbReference type="RefSeq" id="WP_330484426.1">
    <property type="nucleotide sequence ID" value="NZ_JAZBJZ010000060.1"/>
</dbReference>
<evidence type="ECO:0000313" key="2">
    <source>
        <dbReference type="EMBL" id="MEE3717995.1"/>
    </source>
</evidence>
<comment type="caution">
    <text evidence="2">The sequence shown here is derived from an EMBL/GenBank/DDBJ whole genome shotgun (WGS) entry which is preliminary data.</text>
</comment>
<evidence type="ECO:0000256" key="1">
    <source>
        <dbReference type="ARBA" id="ARBA00023002"/>
    </source>
</evidence>
<protein>
    <submittedName>
        <fullName evidence="2">Iron-containing redox enzyme family protein</fullName>
    </submittedName>
</protein>
<dbReference type="EMBL" id="JAZBJZ010000060">
    <property type="protein sequence ID" value="MEE3717995.1"/>
    <property type="molecule type" value="Genomic_DNA"/>
</dbReference>
<dbReference type="SMART" id="SM01236">
    <property type="entry name" value="Haem_oxygenase_2"/>
    <property type="match status" value="1"/>
</dbReference>
<reference evidence="2" key="1">
    <citation type="submission" date="2024-01" db="EMBL/GenBank/DDBJ databases">
        <title>Bank of Algae and Cyanobacteria of the Azores (BACA) strain genomes.</title>
        <authorList>
            <person name="Luz R."/>
            <person name="Cordeiro R."/>
            <person name="Fonseca A."/>
            <person name="Goncalves V."/>
        </authorList>
    </citation>
    <scope>NUCLEOTIDE SEQUENCE</scope>
    <source>
        <strain evidence="2">BACA0141</strain>
    </source>
</reference>
<evidence type="ECO:0000313" key="3">
    <source>
        <dbReference type="Proteomes" id="UP001333818"/>
    </source>
</evidence>
<dbReference type="Gene3D" id="1.20.910.10">
    <property type="entry name" value="Heme oxygenase-like"/>
    <property type="match status" value="1"/>
</dbReference>
<dbReference type="Proteomes" id="UP001333818">
    <property type="component" value="Unassembled WGS sequence"/>
</dbReference>
<sequence>MMQMLIEKAIATPRTQQYPELAVETLFQLPSLQAAVWRVAEAYDFNSHPYMLWMEDPTTDRDAFRRSQLPFRFAVESFSQPLAAVLARTATLESRLPLLANITEEHGHGDRWRSHKYTFQQYLRALGATDGELESPCTIPVLAFNQSILTYCLMQSGESGAAMLGVIEHLYVGISAAIARTLDQRSWTVAGSQSHYAVHEKLDTEHARDLLLLAETGWMNPYARGQAIQGLMLGAHYFWSLYHGL</sequence>
<dbReference type="GO" id="GO:0016491">
    <property type="term" value="F:oxidoreductase activity"/>
    <property type="evidence" value="ECO:0007669"/>
    <property type="project" value="UniProtKB-KW"/>
</dbReference>
<dbReference type="SUPFAM" id="SSF48613">
    <property type="entry name" value="Heme oxygenase-like"/>
    <property type="match status" value="1"/>
</dbReference>
<gene>
    <name evidence="2" type="ORF">V2H45_14740</name>
</gene>
<dbReference type="InterPro" id="IPR016084">
    <property type="entry name" value="Haem_Oase-like_multi-hlx"/>
</dbReference>
<dbReference type="AlphaFoldDB" id="A0AAW9PTM3"/>
<dbReference type="Pfam" id="PF14518">
    <property type="entry name" value="Haem_oxygenas_2"/>
    <property type="match status" value="1"/>
</dbReference>
<accession>A0AAW9PTM3</accession>
<keyword evidence="1" id="KW-0560">Oxidoreductase</keyword>
<dbReference type="PANTHER" id="PTHR40279">
    <property type="entry name" value="PQQC-LIKE PROTEIN"/>
    <property type="match status" value="1"/>
</dbReference>
<dbReference type="InterPro" id="IPR039068">
    <property type="entry name" value="PqqC-like"/>
</dbReference>